<proteinExistence type="predicted"/>
<feature type="transmembrane region" description="Helical" evidence="1">
    <location>
        <begin position="99"/>
        <end position="120"/>
    </location>
</feature>
<evidence type="ECO:0000256" key="1">
    <source>
        <dbReference type="SAM" id="Phobius"/>
    </source>
</evidence>
<organism evidence="2 3">
    <name type="scientific">Roseovarius mucosus DSM 17069</name>
    <dbReference type="NCBI Taxonomy" id="1288298"/>
    <lineage>
        <taxon>Bacteria</taxon>
        <taxon>Pseudomonadati</taxon>
        <taxon>Pseudomonadota</taxon>
        <taxon>Alphaproteobacteria</taxon>
        <taxon>Rhodobacterales</taxon>
        <taxon>Roseobacteraceae</taxon>
        <taxon>Roseovarius</taxon>
    </lineage>
</organism>
<sequence length="252" mass="26971">MIAAQVRRMGGGHWLVLFCLILGAWGLLYAMALPQDLRDGAVIFGADFLQSLCIVTPDAAGFGRIILMWALMSAAMMAPTALPAFATYEELSHTGETRFGSLVAGYLTVWLGFSILAAGAQMALFQAGMLTAFGDSRSGVLSAVLLAVAGVYQFSPVKEACLSKCRRPLSFFMQHWDEGALRNGVRLGLVCLGCCWALMALAFVGGVMNLAFMGLATVIMVLEKLPDLGRYLTRPLGGVLMVASVWVLFTSI</sequence>
<gene>
    <name evidence="2" type="ORF">rosmuc_02460</name>
</gene>
<comment type="caution">
    <text evidence="2">The sequence shown here is derived from an EMBL/GenBank/DDBJ whole genome shotgun (WGS) entry which is preliminary data.</text>
</comment>
<evidence type="ECO:0000313" key="2">
    <source>
        <dbReference type="EMBL" id="KGM87723.1"/>
    </source>
</evidence>
<evidence type="ECO:0000313" key="3">
    <source>
        <dbReference type="Proteomes" id="UP000030021"/>
    </source>
</evidence>
<dbReference type="Proteomes" id="UP000030021">
    <property type="component" value="Unassembled WGS sequence"/>
</dbReference>
<dbReference type="EMBL" id="AONH01000013">
    <property type="protein sequence ID" value="KGM87723.1"/>
    <property type="molecule type" value="Genomic_DNA"/>
</dbReference>
<reference evidence="2 3" key="1">
    <citation type="submission" date="2013-01" db="EMBL/GenBank/DDBJ databases">
        <authorList>
            <person name="Fiebig A."/>
            <person name="Goeker M."/>
            <person name="Klenk H.-P.P."/>
        </authorList>
    </citation>
    <scope>NUCLEOTIDE SEQUENCE [LARGE SCALE GENOMIC DNA]</scope>
    <source>
        <strain evidence="2 3">DSM 17069</strain>
    </source>
</reference>
<keyword evidence="1" id="KW-0812">Transmembrane</keyword>
<dbReference type="InterPro" id="IPR018688">
    <property type="entry name" value="PpoB2-like"/>
</dbReference>
<feature type="transmembrane region" description="Helical" evidence="1">
    <location>
        <begin position="12"/>
        <end position="32"/>
    </location>
</feature>
<name>A0A0A0HNL6_9RHOB</name>
<accession>A0A0A0HNL6</accession>
<dbReference type="PATRIC" id="fig|1288298.3.peg.2473"/>
<dbReference type="HOGENOM" id="CLU_065506_1_0_5"/>
<feature type="transmembrane region" description="Helical" evidence="1">
    <location>
        <begin position="189"/>
        <end position="219"/>
    </location>
</feature>
<dbReference type="STRING" id="215743.ROSMUCSMR3_03147"/>
<feature type="transmembrane region" description="Helical" evidence="1">
    <location>
        <begin position="66"/>
        <end position="87"/>
    </location>
</feature>
<dbReference type="Pfam" id="PF09948">
    <property type="entry name" value="PpoB2"/>
    <property type="match status" value="1"/>
</dbReference>
<protein>
    <submittedName>
        <fullName evidence="2">Putative metal-binding integral membrane protein</fullName>
    </submittedName>
</protein>
<feature type="transmembrane region" description="Helical" evidence="1">
    <location>
        <begin position="231"/>
        <end position="249"/>
    </location>
</feature>
<keyword evidence="1" id="KW-0472">Membrane</keyword>
<keyword evidence="1" id="KW-1133">Transmembrane helix</keyword>
<dbReference type="AlphaFoldDB" id="A0A0A0HNL6"/>
<feature type="transmembrane region" description="Helical" evidence="1">
    <location>
        <begin position="140"/>
        <end position="157"/>
    </location>
</feature>
<dbReference type="eggNOG" id="COG5486">
    <property type="taxonomic scope" value="Bacteria"/>
</dbReference>